<feature type="binding site" evidence="6">
    <location>
        <position position="243"/>
    </location>
    <ligand>
        <name>Zn(2+)</name>
        <dbReference type="ChEBI" id="CHEBI:29105"/>
    </ligand>
</feature>
<dbReference type="PANTHER" id="PTHR38461">
    <property type="entry name" value="4-DEOXY-L-THREO-5-HEXOSULOSE-URONATE KETOL-ISOMERASE"/>
    <property type="match status" value="1"/>
</dbReference>
<dbReference type="Gene3D" id="2.60.120.10">
    <property type="entry name" value="Jelly Rolls"/>
    <property type="match status" value="1"/>
</dbReference>
<keyword evidence="5 6" id="KW-0413">Isomerase</keyword>
<comment type="similarity">
    <text evidence="2 6">Belongs to the KduI family.</text>
</comment>
<dbReference type="GO" id="GO:0045490">
    <property type="term" value="P:pectin catabolic process"/>
    <property type="evidence" value="ECO:0007669"/>
    <property type="project" value="UniProtKB-UniRule"/>
</dbReference>
<keyword evidence="3 6" id="KW-0479">Metal-binding</keyword>
<dbReference type="AlphaFoldDB" id="A0A8T9ST18"/>
<gene>
    <name evidence="6 7" type="primary">kduI</name>
    <name evidence="7" type="ORF">MUN82_18650</name>
</gene>
<dbReference type="SUPFAM" id="SSF51182">
    <property type="entry name" value="RmlC-like cupins"/>
    <property type="match status" value="1"/>
</dbReference>
<dbReference type="PANTHER" id="PTHR38461:SF1">
    <property type="entry name" value="4-DEOXY-L-THREO-5-HEXOSULOSE-URONATE KETOL-ISOMERASE"/>
    <property type="match status" value="1"/>
</dbReference>
<evidence type="ECO:0000256" key="2">
    <source>
        <dbReference type="ARBA" id="ARBA00008086"/>
    </source>
</evidence>
<reference evidence="7 8" key="1">
    <citation type="submission" date="2022-04" db="EMBL/GenBank/DDBJ databases">
        <title>Hymenobacter sp. isolated from the air.</title>
        <authorList>
            <person name="Won M."/>
            <person name="Lee C.-M."/>
            <person name="Woen H.-Y."/>
            <person name="Kwon S.-W."/>
        </authorList>
    </citation>
    <scope>NUCLEOTIDE SEQUENCE [LARGE SCALE GENOMIC DNA]</scope>
    <source>
        <strain evidence="8">5413 J-13</strain>
    </source>
</reference>
<feature type="binding site" evidence="6">
    <location>
        <position position="194"/>
    </location>
    <ligand>
        <name>Zn(2+)</name>
        <dbReference type="ChEBI" id="CHEBI:29105"/>
    </ligand>
</feature>
<evidence type="ECO:0000313" key="7">
    <source>
        <dbReference type="EMBL" id="UOR04945.1"/>
    </source>
</evidence>
<evidence type="ECO:0000256" key="6">
    <source>
        <dbReference type="HAMAP-Rule" id="MF_00687"/>
    </source>
</evidence>
<dbReference type="Proteomes" id="UP000829925">
    <property type="component" value="Chromosome"/>
</dbReference>
<comment type="function">
    <text evidence="6">Catalyzes the isomerization of 5-dehydro-4-deoxy-D-glucuronate to 3-deoxy-D-glycero-2,5-hexodiulosonate.</text>
</comment>
<dbReference type="EC" id="5.3.1.17" evidence="6"/>
<dbReference type="CDD" id="cd20491">
    <property type="entry name" value="cupin_KduI_C"/>
    <property type="match status" value="1"/>
</dbReference>
<dbReference type="CDD" id="cd20294">
    <property type="entry name" value="cupin_KduI_N"/>
    <property type="match status" value="1"/>
</dbReference>
<dbReference type="InterPro" id="IPR027449">
    <property type="entry name" value="KduI_N"/>
</dbReference>
<evidence type="ECO:0000256" key="5">
    <source>
        <dbReference type="ARBA" id="ARBA00023235"/>
    </source>
</evidence>
<dbReference type="InterPro" id="IPR014710">
    <property type="entry name" value="RmlC-like_jellyroll"/>
</dbReference>
<evidence type="ECO:0000256" key="1">
    <source>
        <dbReference type="ARBA" id="ARBA00000552"/>
    </source>
</evidence>
<dbReference type="InterPro" id="IPR007045">
    <property type="entry name" value="KduI"/>
</dbReference>
<evidence type="ECO:0000313" key="8">
    <source>
        <dbReference type="Proteomes" id="UP000829925"/>
    </source>
</evidence>
<name>A0A8T9ST18_9BACT</name>
<evidence type="ECO:0000256" key="4">
    <source>
        <dbReference type="ARBA" id="ARBA00022833"/>
    </source>
</evidence>
<dbReference type="GO" id="GO:0019698">
    <property type="term" value="P:D-galacturonate catabolic process"/>
    <property type="evidence" value="ECO:0007669"/>
    <property type="project" value="TreeGrafter"/>
</dbReference>
<protein>
    <recommendedName>
        <fullName evidence="6">4-deoxy-L-threo-5-hexosulose-uronate ketol-isomerase</fullName>
        <ecNumber evidence="6">5.3.1.17</ecNumber>
    </recommendedName>
    <alternativeName>
        <fullName evidence="6">5-keto-4-deoxyuronate isomerase</fullName>
    </alternativeName>
    <alternativeName>
        <fullName evidence="6">DKI isomerase</fullName>
    </alternativeName>
</protein>
<dbReference type="PIRSF" id="PIRSF006625">
    <property type="entry name" value="KduI"/>
    <property type="match status" value="1"/>
</dbReference>
<comment type="cofactor">
    <cofactor evidence="6">
        <name>Zn(2+)</name>
        <dbReference type="ChEBI" id="CHEBI:29105"/>
    </cofactor>
    <text evidence="6">Binds 1 zinc ion per subunit.</text>
</comment>
<dbReference type="EMBL" id="CP095053">
    <property type="protein sequence ID" value="UOR04945.1"/>
    <property type="molecule type" value="Genomic_DNA"/>
</dbReference>
<organism evidence="7 8">
    <name type="scientific">Hymenobacter aerilatus</name>
    <dbReference type="NCBI Taxonomy" id="2932251"/>
    <lineage>
        <taxon>Bacteria</taxon>
        <taxon>Pseudomonadati</taxon>
        <taxon>Bacteroidota</taxon>
        <taxon>Cytophagia</taxon>
        <taxon>Cytophagales</taxon>
        <taxon>Hymenobacteraceae</taxon>
        <taxon>Hymenobacter</taxon>
    </lineage>
</organism>
<sequence length="276" mass="30832">MIQRYAIGPRETAMMNTAELRENFLLENLFVAGDIQLVYTHYDRMVVGGVVPTGDAIPLPCPDNLKADFFLQRRELGILNIGQPGTVTVDGTTYELGRQDCLYVGKDAKEVVFASADPSQPARYYLLSTPAHATYPTTRLTQAEATPVTLGTMEAANQRTIYKYIYNEGIPSCQLVMGLTQLHPGSVWNTMPAHTHDRRMEAYLYFDLQEGQRVLHLMGQPQETRHLWVAEGQAILSPPWSIHSGCGTAGYTFIWGMGGENQEYTDMDPAPIDQLR</sequence>
<dbReference type="KEGG" id="haei:MUN82_18650"/>
<dbReference type="Pfam" id="PF04962">
    <property type="entry name" value="KduI"/>
    <property type="match status" value="1"/>
</dbReference>
<proteinExistence type="inferred from homology"/>
<dbReference type="GO" id="GO:0008270">
    <property type="term" value="F:zinc ion binding"/>
    <property type="evidence" value="ECO:0007669"/>
    <property type="project" value="UniProtKB-UniRule"/>
</dbReference>
<comment type="catalytic activity">
    <reaction evidence="1 6">
        <text>5-dehydro-4-deoxy-D-glucuronate = 3-deoxy-D-glycero-2,5-hexodiulosonate</text>
        <dbReference type="Rhea" id="RHEA:23896"/>
        <dbReference type="ChEBI" id="CHEBI:17117"/>
        <dbReference type="ChEBI" id="CHEBI:29071"/>
        <dbReference type="EC" id="5.3.1.17"/>
    </reaction>
</comment>
<dbReference type="Gene3D" id="2.60.120.520">
    <property type="entry name" value="pectin degrading enzyme 5-keto 4- deoxyuronate isomerase, domain 1"/>
    <property type="match status" value="1"/>
</dbReference>
<feature type="binding site" evidence="6">
    <location>
        <position position="201"/>
    </location>
    <ligand>
        <name>Zn(2+)</name>
        <dbReference type="ChEBI" id="CHEBI:29105"/>
    </ligand>
</feature>
<evidence type="ECO:0000256" key="3">
    <source>
        <dbReference type="ARBA" id="ARBA00022723"/>
    </source>
</evidence>
<dbReference type="InterPro" id="IPR011051">
    <property type="entry name" value="RmlC_Cupin_sf"/>
</dbReference>
<dbReference type="NCBIfam" id="NF002091">
    <property type="entry name" value="PRK00924.1"/>
    <property type="match status" value="1"/>
</dbReference>
<dbReference type="HAMAP" id="MF_00687">
    <property type="entry name" value="KduI"/>
    <property type="match status" value="1"/>
</dbReference>
<dbReference type="InterPro" id="IPR021120">
    <property type="entry name" value="KduI/IolB_isomerase"/>
</dbReference>
<accession>A0A8T9ST18</accession>
<keyword evidence="4 6" id="KW-0862">Zinc</keyword>
<dbReference type="RefSeq" id="WP_245092842.1">
    <property type="nucleotide sequence ID" value="NZ_CP095053.1"/>
</dbReference>
<dbReference type="GO" id="GO:0042840">
    <property type="term" value="P:D-glucuronate catabolic process"/>
    <property type="evidence" value="ECO:0007669"/>
    <property type="project" value="TreeGrafter"/>
</dbReference>
<keyword evidence="8" id="KW-1185">Reference proteome</keyword>
<comment type="pathway">
    <text evidence="6">Glycan metabolism; pectin degradation; 2-dehydro-3-deoxy-D-gluconate from pectin: step 4/5.</text>
</comment>
<feature type="binding site" evidence="6">
    <location>
        <position position="196"/>
    </location>
    <ligand>
        <name>Zn(2+)</name>
        <dbReference type="ChEBI" id="CHEBI:29105"/>
    </ligand>
</feature>
<dbReference type="GO" id="GO:0008697">
    <property type="term" value="F:4-deoxy-L-threo-5-hexosulose-uronate ketol-isomerase activity"/>
    <property type="evidence" value="ECO:0007669"/>
    <property type="project" value="UniProtKB-UniRule"/>
</dbReference>